<gene>
    <name evidence="8" type="ORF">QOZ84_03410</name>
</gene>
<dbReference type="PANTHER" id="PTHR43547:SF2">
    <property type="entry name" value="HYBRID SIGNAL TRANSDUCTION HISTIDINE KINASE C"/>
    <property type="match status" value="1"/>
</dbReference>
<protein>
    <recommendedName>
        <fullName evidence="2">histidine kinase</fullName>
        <ecNumber evidence="2">2.7.13.3</ecNumber>
    </recommendedName>
</protein>
<dbReference type="InterPro" id="IPR005467">
    <property type="entry name" value="His_kinase_dom"/>
</dbReference>
<comment type="catalytic activity">
    <reaction evidence="1">
        <text>ATP + protein L-histidine = ADP + protein N-phospho-L-histidine.</text>
        <dbReference type="EC" id="2.7.13.3"/>
    </reaction>
</comment>
<dbReference type="InterPro" id="IPR015943">
    <property type="entry name" value="WD40/YVTN_repeat-like_dom_sf"/>
</dbReference>
<dbReference type="InterPro" id="IPR036890">
    <property type="entry name" value="HATPase_C_sf"/>
</dbReference>
<dbReference type="InterPro" id="IPR004358">
    <property type="entry name" value="Sig_transdc_His_kin-like_C"/>
</dbReference>
<organism evidence="8 9">
    <name type="scientific">Romboutsia sedimentorum</name>
    <dbReference type="NCBI Taxonomy" id="1368474"/>
    <lineage>
        <taxon>Bacteria</taxon>
        <taxon>Bacillati</taxon>
        <taxon>Bacillota</taxon>
        <taxon>Clostridia</taxon>
        <taxon>Peptostreptococcales</taxon>
        <taxon>Peptostreptococcaceae</taxon>
        <taxon>Romboutsia</taxon>
    </lineage>
</organism>
<dbReference type="InterPro" id="IPR003594">
    <property type="entry name" value="HATPase_dom"/>
</dbReference>
<name>A0ABT7EAQ7_9FIRM</name>
<dbReference type="RefSeq" id="WP_284131555.1">
    <property type="nucleotide sequence ID" value="NZ_JASKYM010000001.1"/>
</dbReference>
<comment type="caution">
    <text evidence="8">The sequence shown here is derived from an EMBL/GenBank/DDBJ whole genome shotgun (WGS) entry which is preliminary data.</text>
</comment>
<dbReference type="SUPFAM" id="SSF47384">
    <property type="entry name" value="Homodimeric domain of signal transducing histidine kinase"/>
    <property type="match status" value="1"/>
</dbReference>
<dbReference type="PROSITE" id="PS50109">
    <property type="entry name" value="HIS_KIN"/>
    <property type="match status" value="1"/>
</dbReference>
<keyword evidence="6" id="KW-1133">Transmembrane helix</keyword>
<dbReference type="SMART" id="SM00388">
    <property type="entry name" value="HisKA"/>
    <property type="match status" value="1"/>
</dbReference>
<dbReference type="PRINTS" id="PR00344">
    <property type="entry name" value="BCTRLSENSOR"/>
</dbReference>
<dbReference type="EC" id="2.7.13.3" evidence="2"/>
<dbReference type="InterPro" id="IPR013783">
    <property type="entry name" value="Ig-like_fold"/>
</dbReference>
<dbReference type="InterPro" id="IPR036097">
    <property type="entry name" value="HisK_dim/P_sf"/>
</dbReference>
<evidence type="ECO:0000256" key="4">
    <source>
        <dbReference type="ARBA" id="ARBA00022777"/>
    </source>
</evidence>
<dbReference type="EMBL" id="JASKYM010000001">
    <property type="protein sequence ID" value="MDK2562585.1"/>
    <property type="molecule type" value="Genomic_DNA"/>
</dbReference>
<dbReference type="CDD" id="cd00082">
    <property type="entry name" value="HisKA"/>
    <property type="match status" value="1"/>
</dbReference>
<evidence type="ECO:0000256" key="6">
    <source>
        <dbReference type="SAM" id="Phobius"/>
    </source>
</evidence>
<evidence type="ECO:0000256" key="2">
    <source>
        <dbReference type="ARBA" id="ARBA00012438"/>
    </source>
</evidence>
<dbReference type="PANTHER" id="PTHR43547">
    <property type="entry name" value="TWO-COMPONENT HISTIDINE KINASE"/>
    <property type="match status" value="1"/>
</dbReference>
<dbReference type="SUPFAM" id="SSF63829">
    <property type="entry name" value="Calcium-dependent phosphotriesterase"/>
    <property type="match status" value="4"/>
</dbReference>
<proteinExistence type="predicted"/>
<dbReference type="InterPro" id="IPR011110">
    <property type="entry name" value="Reg_prop"/>
</dbReference>
<keyword evidence="3" id="KW-0597">Phosphoprotein</keyword>
<dbReference type="InterPro" id="IPR003661">
    <property type="entry name" value="HisK_dim/P_dom"/>
</dbReference>
<feature type="transmembrane region" description="Helical" evidence="6">
    <location>
        <begin position="773"/>
        <end position="792"/>
    </location>
</feature>
<dbReference type="Gene3D" id="3.30.565.10">
    <property type="entry name" value="Histidine kinase-like ATPase, C-terminal domain"/>
    <property type="match status" value="1"/>
</dbReference>
<dbReference type="Gene3D" id="2.60.40.10">
    <property type="entry name" value="Immunoglobulins"/>
    <property type="match status" value="1"/>
</dbReference>
<reference evidence="8 9" key="1">
    <citation type="submission" date="2023-05" db="EMBL/GenBank/DDBJ databases">
        <title>Rombocin, a short stable natural nisin variant, displays selective antimicrobial activity against Listeria monocytogenes and employs dual mode of action to kill target bacterial strains.</title>
        <authorList>
            <person name="Wambui J."/>
            <person name="Stephan R."/>
            <person name="Kuipers O.P."/>
        </authorList>
    </citation>
    <scope>NUCLEOTIDE SEQUENCE [LARGE SCALE GENOMIC DNA]</scope>
    <source>
        <strain evidence="8 9">RC002</strain>
    </source>
</reference>
<dbReference type="Pfam" id="PF07495">
    <property type="entry name" value="Y_Y_Y"/>
    <property type="match status" value="1"/>
</dbReference>
<accession>A0ABT7EAQ7</accession>
<dbReference type="Pfam" id="PF00512">
    <property type="entry name" value="HisKA"/>
    <property type="match status" value="1"/>
</dbReference>
<keyword evidence="4" id="KW-0418">Kinase</keyword>
<evidence type="ECO:0000313" key="8">
    <source>
        <dbReference type="EMBL" id="MDK2562585.1"/>
    </source>
</evidence>
<dbReference type="InterPro" id="IPR011123">
    <property type="entry name" value="Y_Y_Y"/>
</dbReference>
<keyword evidence="6" id="KW-0472">Membrane</keyword>
<evidence type="ECO:0000256" key="5">
    <source>
        <dbReference type="ARBA" id="ARBA00023012"/>
    </source>
</evidence>
<dbReference type="SUPFAM" id="SSF55874">
    <property type="entry name" value="ATPase domain of HSP90 chaperone/DNA topoisomerase II/histidine kinase"/>
    <property type="match status" value="1"/>
</dbReference>
<evidence type="ECO:0000256" key="1">
    <source>
        <dbReference type="ARBA" id="ARBA00000085"/>
    </source>
</evidence>
<dbReference type="Pfam" id="PF07494">
    <property type="entry name" value="Reg_prop"/>
    <property type="match status" value="8"/>
</dbReference>
<evidence type="ECO:0000313" key="9">
    <source>
        <dbReference type="Proteomes" id="UP001301012"/>
    </source>
</evidence>
<evidence type="ECO:0000259" key="7">
    <source>
        <dbReference type="PROSITE" id="PS50109"/>
    </source>
</evidence>
<dbReference type="SMART" id="SM00387">
    <property type="entry name" value="HATPase_c"/>
    <property type="match status" value="1"/>
</dbReference>
<feature type="domain" description="Histidine kinase" evidence="7">
    <location>
        <begin position="839"/>
        <end position="1061"/>
    </location>
</feature>
<keyword evidence="9" id="KW-1185">Reference proteome</keyword>
<dbReference type="Pfam" id="PF02518">
    <property type="entry name" value="HATPase_c"/>
    <property type="match status" value="1"/>
</dbReference>
<dbReference type="Proteomes" id="UP001301012">
    <property type="component" value="Unassembled WGS sequence"/>
</dbReference>
<evidence type="ECO:0000256" key="3">
    <source>
        <dbReference type="ARBA" id="ARBA00022553"/>
    </source>
</evidence>
<keyword evidence="4" id="KW-0808">Transferase</keyword>
<sequence>MMRYNIIKIISVLTVILISKNNIVYGNEKINFDKISIKDGLSQGTVTCMMQDSENIVWIGTTDGLNKYNGYGMEIYKHEEENTNTIVSNYITDIEKDSYGNIWLSTDGGVSKINAKDYTIKNYTNVVDTSHMNKSSTTDILITKDKKIVVSTTQGINVYNEKKDKFEKLENNNIKNKYVYSMTQDDEENIWISTSHGLTKMSENFKLIKEFSNEEQLNINTIICKIYYDKKGYIWGGTVGCGLFKLDIKNNNVKNFTKNNNDKKALQCNYINDILKDKNGHMWLCTDDGIARYDEQSDNFKTYKNKTYDNYSLANDNTLSILEDKSGRIWIGTDSGISIFNYNNNIKTYSHDVLDDNTISANSIQSIYEDSDGLLWISTDKKGVDIINRNKDTVKHITSKEVSFFKDNNVNYITGSSNTIYLATQRGLLIIDKKLQSLKIYTKDDGLYNDFITTLLLDSNGYLWIATIDGINILNTKNNKILDIKKEYIPNRVDDKIIGSMFEDSEGDFYIGYIGNGGLVKLDVSENTYKYYMHDKDNKNSISCNSIFSINEDKDKNLWIGTSMGLNKFSKDSEKFVKYNSSSGLPNETIHGILIDNKNNLWISSNNGISNLDNKNNKLKNLSVLDGLQGNEFNQNAYYKNGKGEFFFGGTNGLNVFNPNEIKYNKLKSNLIIESFTVDDKKYKTIDKMNFKYTQNDIDINFYLPSYKNINQVKYYYKLQGPNYNKQWNSMNETKLIYSNLEPGNYTFKLKAKDYDGATSNEIKAEFSIKPPFYKSNIAIVIYILVILILIYRHKNKVKALDKLVTKKTNTLKKEIDANTELLNKTIELEQNKSNYFVNLSHELRTPLNVINATIQLADDSSKRNVELGMDKVEYHMNVINKNCKQLLSLIDNIIDSNKLDHDTYAINFEINEIVSIVEEVSFSLKDYVESKDILFIIDTDIEEKFIKCDRREIERCIINLIGNARKFTPAGGCIRVDIKDLGDKVEISISDSGIGIDEKYLEIIFNKFNQVLDMKKEAIKGGSGLGLTITKQIIDKHNGTIHVESELGKGSKFIIRLPIN</sequence>
<dbReference type="Gene3D" id="1.10.287.130">
    <property type="match status" value="1"/>
</dbReference>
<keyword evidence="6" id="KW-0812">Transmembrane</keyword>
<dbReference type="Gene3D" id="2.130.10.10">
    <property type="entry name" value="YVTN repeat-like/Quinoprotein amine dehydrogenase"/>
    <property type="match status" value="2"/>
</dbReference>
<keyword evidence="5" id="KW-0902">Two-component regulatory system</keyword>